<dbReference type="Proteomes" id="UP000712281">
    <property type="component" value="Unassembled WGS sequence"/>
</dbReference>
<proteinExistence type="predicted"/>
<accession>A0A3N6RM18</accession>
<name>A0A3N6RM18_BRACR</name>
<comment type="caution">
    <text evidence="2">The sequence shown here is derived from an EMBL/GenBank/DDBJ whole genome shotgun (WGS) entry which is preliminary data.</text>
</comment>
<gene>
    <name evidence="1" type="ORF">F2Q68_00021019</name>
    <name evidence="2" type="ORF">F2Q70_00003632</name>
</gene>
<evidence type="ECO:0000313" key="2">
    <source>
        <dbReference type="EMBL" id="KAF2574943.1"/>
    </source>
</evidence>
<organism evidence="2">
    <name type="scientific">Brassica cretica</name>
    <name type="common">Mustard</name>
    <dbReference type="NCBI Taxonomy" id="69181"/>
    <lineage>
        <taxon>Eukaryota</taxon>
        <taxon>Viridiplantae</taxon>
        <taxon>Streptophyta</taxon>
        <taxon>Embryophyta</taxon>
        <taxon>Tracheophyta</taxon>
        <taxon>Spermatophyta</taxon>
        <taxon>Magnoliopsida</taxon>
        <taxon>eudicotyledons</taxon>
        <taxon>Gunneridae</taxon>
        <taxon>Pentapetalae</taxon>
        <taxon>rosids</taxon>
        <taxon>malvids</taxon>
        <taxon>Brassicales</taxon>
        <taxon>Brassicaceae</taxon>
        <taxon>Brassiceae</taxon>
        <taxon>Brassica</taxon>
    </lineage>
</organism>
<dbReference type="AlphaFoldDB" id="A0A3N6RM18"/>
<dbReference type="EMBL" id="QGKY02001015">
    <property type="protein sequence ID" value="KAF2574943.1"/>
    <property type="molecule type" value="Genomic_DNA"/>
</dbReference>
<evidence type="ECO:0000313" key="1">
    <source>
        <dbReference type="EMBL" id="KAF2538831.1"/>
    </source>
</evidence>
<dbReference type="EMBL" id="QGKW02002228">
    <property type="protein sequence ID" value="KAF2538831.1"/>
    <property type="molecule type" value="Genomic_DNA"/>
</dbReference>
<sequence length="70" mass="7574">MDDIPESTSPPDILTTSQLLNLSVHYGVFIRLLPLVVVTDDSNDGASLNGMKAKLNNVKELVLTTNNCNC</sequence>
<reference evidence="2" key="1">
    <citation type="submission" date="2019-12" db="EMBL/GenBank/DDBJ databases">
        <title>Genome sequencing and annotation of Brassica cretica.</title>
        <authorList>
            <person name="Studholme D.J."/>
            <person name="Sarris P.F."/>
        </authorList>
    </citation>
    <scope>NUCLEOTIDE SEQUENCE</scope>
    <source>
        <strain evidence="1">PFS-001/15</strain>
        <strain evidence="2">PFS-102/07</strain>
        <tissue evidence="2">Leaf</tissue>
    </source>
</reference>
<protein>
    <submittedName>
        <fullName evidence="2">Uncharacterized protein</fullName>
    </submittedName>
</protein>